<dbReference type="PANTHER" id="PTHR11697:SF230">
    <property type="entry name" value="ZINC FINGER, MYM DOMAIN CONTAINING 1"/>
    <property type="match status" value="1"/>
</dbReference>
<dbReference type="InterPro" id="IPR055298">
    <property type="entry name" value="AtLOH3-like"/>
</dbReference>
<sequence>MPNMGAKFIPRLRLRNKEATVITNLEHYHVDFFEKVITIQLNELDKRFGKQSSALLLLLSCLNPRNSFQAFDRGNLVKYARFYPSDFSDSDIASLDLQLQAFVADVRSDVRFREMNTLSALSVKMVETDKNAMYPLVYLLLKLALILPGTPATAKTASCAMKFIHSTMTKEPCNQRLSDCLLLYLERDILENITNDGVIASL</sequence>
<proteinExistence type="predicted"/>
<reference evidence="1" key="1">
    <citation type="submission" date="2014-09" db="EMBL/GenBank/DDBJ databases">
        <authorList>
            <person name="Magalhaes I.L.F."/>
            <person name="Oliveira U."/>
            <person name="Santos F.R."/>
            <person name="Vidigal T.H.D.A."/>
            <person name="Brescovit A.D."/>
            <person name="Santos A.J."/>
        </authorList>
    </citation>
    <scope>NUCLEOTIDE SEQUENCE</scope>
    <source>
        <tissue evidence="1">Shoot tissue taken approximately 20 cm above the soil surface</tissue>
    </source>
</reference>
<evidence type="ECO:0008006" key="2">
    <source>
        <dbReference type="Google" id="ProtNLM"/>
    </source>
</evidence>
<dbReference type="AlphaFoldDB" id="A0A0A8ZS97"/>
<protein>
    <recommendedName>
        <fullName evidence="2">HAT C-terminal dimerisation domain-containing protein</fullName>
    </recommendedName>
</protein>
<accession>A0A0A8ZS97</accession>
<dbReference type="PANTHER" id="PTHR11697">
    <property type="entry name" value="GENERAL TRANSCRIPTION FACTOR 2-RELATED ZINC FINGER PROTEIN"/>
    <property type="match status" value="1"/>
</dbReference>
<evidence type="ECO:0000313" key="1">
    <source>
        <dbReference type="EMBL" id="JAD39610.1"/>
    </source>
</evidence>
<name>A0A0A8ZS97_ARUDO</name>
<reference evidence="1" key="2">
    <citation type="journal article" date="2015" name="Data Brief">
        <title>Shoot transcriptome of the giant reed, Arundo donax.</title>
        <authorList>
            <person name="Barrero R.A."/>
            <person name="Guerrero F.D."/>
            <person name="Moolhuijzen P."/>
            <person name="Goolsby J.A."/>
            <person name="Tidwell J."/>
            <person name="Bellgard S.E."/>
            <person name="Bellgard M.I."/>
        </authorList>
    </citation>
    <scope>NUCLEOTIDE SEQUENCE</scope>
    <source>
        <tissue evidence="1">Shoot tissue taken approximately 20 cm above the soil surface</tissue>
    </source>
</reference>
<organism evidence="1">
    <name type="scientific">Arundo donax</name>
    <name type="common">Giant reed</name>
    <name type="synonym">Donax arundinaceus</name>
    <dbReference type="NCBI Taxonomy" id="35708"/>
    <lineage>
        <taxon>Eukaryota</taxon>
        <taxon>Viridiplantae</taxon>
        <taxon>Streptophyta</taxon>
        <taxon>Embryophyta</taxon>
        <taxon>Tracheophyta</taxon>
        <taxon>Spermatophyta</taxon>
        <taxon>Magnoliopsida</taxon>
        <taxon>Liliopsida</taxon>
        <taxon>Poales</taxon>
        <taxon>Poaceae</taxon>
        <taxon>PACMAD clade</taxon>
        <taxon>Arundinoideae</taxon>
        <taxon>Arundineae</taxon>
        <taxon>Arundo</taxon>
    </lineage>
</organism>
<dbReference type="EMBL" id="GBRH01258285">
    <property type="protein sequence ID" value="JAD39610.1"/>
    <property type="molecule type" value="Transcribed_RNA"/>
</dbReference>